<proteinExistence type="predicted"/>
<name>A0A8G1UMN1_9ACTN</name>
<feature type="domain" description="ABM" evidence="1">
    <location>
        <begin position="2"/>
        <end position="93"/>
    </location>
</feature>
<protein>
    <submittedName>
        <fullName evidence="2">Heme-degrading monooxygenase HmoA</fullName>
    </submittedName>
</protein>
<keyword evidence="2" id="KW-0503">Monooxygenase</keyword>
<comment type="caution">
    <text evidence="2">The sequence shown here is derived from an EMBL/GenBank/DDBJ whole genome shotgun (WGS) entry which is preliminary data.</text>
</comment>
<dbReference type="RefSeq" id="WP_123555732.1">
    <property type="nucleotide sequence ID" value="NZ_RJVJ01000001.1"/>
</dbReference>
<accession>A0A8G1UMN1</accession>
<dbReference type="GO" id="GO:0004497">
    <property type="term" value="F:monooxygenase activity"/>
    <property type="evidence" value="ECO:0007669"/>
    <property type="project" value="UniProtKB-KW"/>
</dbReference>
<gene>
    <name evidence="2" type="ORF">EDD39_2614</name>
</gene>
<dbReference type="AlphaFoldDB" id="A0A8G1UMN1"/>
<keyword evidence="2" id="KW-0560">Oxidoreductase</keyword>
<reference evidence="2 3" key="1">
    <citation type="submission" date="2018-11" db="EMBL/GenBank/DDBJ databases">
        <title>Sequencing the genomes of 1000 actinobacteria strains.</title>
        <authorList>
            <person name="Klenk H.-P."/>
        </authorList>
    </citation>
    <scope>NUCLEOTIDE SEQUENCE [LARGE SCALE GENOMIC DNA]</scope>
    <source>
        <strain evidence="2 3">DSM 44780</strain>
    </source>
</reference>
<dbReference type="EMBL" id="RJVJ01000001">
    <property type="protein sequence ID" value="ROR44417.1"/>
    <property type="molecule type" value="Genomic_DNA"/>
</dbReference>
<dbReference type="InterPro" id="IPR007138">
    <property type="entry name" value="ABM_dom"/>
</dbReference>
<dbReference type="Pfam" id="PF03992">
    <property type="entry name" value="ABM"/>
    <property type="match status" value="1"/>
</dbReference>
<dbReference type="SUPFAM" id="SSF54909">
    <property type="entry name" value="Dimeric alpha+beta barrel"/>
    <property type="match status" value="1"/>
</dbReference>
<dbReference type="OrthoDB" id="9798157at2"/>
<dbReference type="Proteomes" id="UP000267408">
    <property type="component" value="Unassembled WGS sequence"/>
</dbReference>
<dbReference type="InterPro" id="IPR011008">
    <property type="entry name" value="Dimeric_a/b-barrel"/>
</dbReference>
<evidence type="ECO:0000313" key="3">
    <source>
        <dbReference type="Proteomes" id="UP000267408"/>
    </source>
</evidence>
<dbReference type="Gene3D" id="3.30.70.100">
    <property type="match status" value="1"/>
</dbReference>
<evidence type="ECO:0000313" key="2">
    <source>
        <dbReference type="EMBL" id="ROR44417.1"/>
    </source>
</evidence>
<organism evidence="2 3">
    <name type="scientific">Kitasatospora cineracea</name>
    <dbReference type="NCBI Taxonomy" id="88074"/>
    <lineage>
        <taxon>Bacteria</taxon>
        <taxon>Bacillati</taxon>
        <taxon>Actinomycetota</taxon>
        <taxon>Actinomycetes</taxon>
        <taxon>Kitasatosporales</taxon>
        <taxon>Streptomycetaceae</taxon>
        <taxon>Kitasatospora</taxon>
    </lineage>
</organism>
<sequence>MILESALLDVRPGQEQDFLAAFAEARPLIAAQRGFRSLELRRCLDEGRTSRFLLQVGWDALEDHTEGFRRSPEYARWRELLHRFYDPFPAVEHYGEPLLTA</sequence>
<dbReference type="PROSITE" id="PS51725">
    <property type="entry name" value="ABM"/>
    <property type="match status" value="1"/>
</dbReference>
<evidence type="ECO:0000259" key="1">
    <source>
        <dbReference type="PROSITE" id="PS51725"/>
    </source>
</evidence>